<dbReference type="EMBL" id="HG966617">
    <property type="protein sequence ID" value="CDO58561.1"/>
    <property type="molecule type" value="Genomic_DNA"/>
</dbReference>
<evidence type="ECO:0000313" key="1">
    <source>
        <dbReference type="EMBL" id="CDO58561.1"/>
    </source>
</evidence>
<protein>
    <submittedName>
        <fullName evidence="1">Lactoylglutathione lyase, YQJC B.subtilis ortholog</fullName>
    </submittedName>
</protein>
<dbReference type="RefSeq" id="WP_052535039.1">
    <property type="nucleotide sequence ID" value="NZ_HG966617.1"/>
</dbReference>
<dbReference type="STRING" id="1458461.BN1012_Phect347"/>
<dbReference type="InterPro" id="IPR029068">
    <property type="entry name" value="Glyas_Bleomycin-R_OHBP_Dase"/>
</dbReference>
<dbReference type="GO" id="GO:0016829">
    <property type="term" value="F:lyase activity"/>
    <property type="evidence" value="ECO:0007669"/>
    <property type="project" value="UniProtKB-KW"/>
</dbReference>
<proteinExistence type="predicted"/>
<sequence>MTHRLDFFGPSAKAHHVGLAVASIAALVPDAEITHDQTQKVKVAFVDIAGQSIELIEPADEKSPVSDNLAKGQKLVHIAIEVPDIEVAIAAARPHGFHRLAKPVPATAFDDRSIAWLFSRQYGLFELIEAAA</sequence>
<name>X5MLN5_9HYPH</name>
<gene>
    <name evidence="1" type="ORF">BN1012_Phect347</name>
</gene>
<dbReference type="Gene3D" id="3.10.180.10">
    <property type="entry name" value="2,3-Dihydroxybiphenyl 1,2-Dioxygenase, domain 1"/>
    <property type="match status" value="1"/>
</dbReference>
<reference evidence="1 2" key="1">
    <citation type="journal article" date="2014" name="Front. Genet.">
        <title>Genome and metabolic network of "Candidatus Phaeomarinobacter ectocarpi" Ec32, a new candidate genus of Alphaproteobacteria frequently associated with brown algae.</title>
        <authorList>
            <person name="Dittami S.M."/>
            <person name="Barbeyron T."/>
            <person name="Boyen C."/>
            <person name="Cambefort J."/>
            <person name="Collet G."/>
            <person name="Delage L."/>
            <person name="Gobet A."/>
            <person name="Groisillier A."/>
            <person name="Leblanc C."/>
            <person name="Michel G."/>
            <person name="Scornet D."/>
            <person name="Siegel A."/>
            <person name="Tapia J.E."/>
            <person name="Tonon T."/>
        </authorList>
    </citation>
    <scope>NUCLEOTIDE SEQUENCE [LARGE SCALE GENOMIC DNA]</scope>
    <source>
        <strain evidence="1 2">Ec32</strain>
    </source>
</reference>
<dbReference type="AlphaFoldDB" id="X5MLN5"/>
<evidence type="ECO:0000313" key="2">
    <source>
        <dbReference type="Proteomes" id="UP000032160"/>
    </source>
</evidence>
<keyword evidence="1" id="KW-0456">Lyase</keyword>
<dbReference type="Proteomes" id="UP000032160">
    <property type="component" value="Chromosome I"/>
</dbReference>
<dbReference type="SUPFAM" id="SSF54593">
    <property type="entry name" value="Glyoxalase/Bleomycin resistance protein/Dihydroxybiphenyl dioxygenase"/>
    <property type="match status" value="1"/>
</dbReference>
<dbReference type="HOGENOM" id="CLU_046006_5_4_5"/>
<accession>X5MLN5</accession>
<keyword evidence="2" id="KW-1185">Reference proteome</keyword>
<dbReference type="Pfam" id="PF13669">
    <property type="entry name" value="Glyoxalase_4"/>
    <property type="match status" value="1"/>
</dbReference>
<organism evidence="1 2">
    <name type="scientific">Candidatus Phaeomarinibacter ectocarpi</name>
    <dbReference type="NCBI Taxonomy" id="1458461"/>
    <lineage>
        <taxon>Bacteria</taxon>
        <taxon>Pseudomonadati</taxon>
        <taxon>Pseudomonadota</taxon>
        <taxon>Alphaproteobacteria</taxon>
        <taxon>Hyphomicrobiales</taxon>
        <taxon>Parvibaculaceae</taxon>
        <taxon>Candidatus Phaeomarinibacter</taxon>
    </lineage>
</organism>
<dbReference type="KEGG" id="pect:BN1012_Phect347"/>